<evidence type="ECO:0000256" key="2">
    <source>
        <dbReference type="ARBA" id="ARBA00002901"/>
    </source>
</evidence>
<dbReference type="EMBL" id="JFHC01000010">
    <property type="protein sequence ID" value="KDR43070.1"/>
    <property type="molecule type" value="Genomic_DNA"/>
</dbReference>
<comment type="cofactor">
    <cofactor evidence="1 13">
        <name>Mg(2+)</name>
        <dbReference type="ChEBI" id="CHEBI:18420"/>
    </cofactor>
</comment>
<protein>
    <recommendedName>
        <fullName evidence="6 13">Molybdopterin molybdenumtransferase</fullName>
        <ecNumber evidence="5 13">2.10.1.1</ecNumber>
    </recommendedName>
</protein>
<dbReference type="SUPFAM" id="SSF63882">
    <property type="entry name" value="MoeA N-terminal region -like"/>
    <property type="match status" value="1"/>
</dbReference>
<evidence type="ECO:0000256" key="6">
    <source>
        <dbReference type="ARBA" id="ARBA00021108"/>
    </source>
</evidence>
<dbReference type="InterPro" id="IPR005110">
    <property type="entry name" value="MoeA_linker/N"/>
</dbReference>
<comment type="catalytic activity">
    <reaction evidence="12">
        <text>adenylyl-molybdopterin + molybdate = Mo-molybdopterin + AMP + H(+)</text>
        <dbReference type="Rhea" id="RHEA:35047"/>
        <dbReference type="ChEBI" id="CHEBI:15378"/>
        <dbReference type="ChEBI" id="CHEBI:36264"/>
        <dbReference type="ChEBI" id="CHEBI:62727"/>
        <dbReference type="ChEBI" id="CHEBI:71302"/>
        <dbReference type="ChEBI" id="CHEBI:456215"/>
        <dbReference type="EC" id="2.10.1.1"/>
    </reaction>
</comment>
<evidence type="ECO:0000256" key="11">
    <source>
        <dbReference type="ARBA" id="ARBA00023150"/>
    </source>
</evidence>
<dbReference type="STRING" id="60547.GCA_000751215_00554"/>
<keyword evidence="7 13" id="KW-0500">Molybdenum</keyword>
<dbReference type="Pfam" id="PF03453">
    <property type="entry name" value="MoeA_N"/>
    <property type="match status" value="1"/>
</dbReference>
<comment type="function">
    <text evidence="2 13">Catalyzes the insertion of molybdate into adenylated molybdopterin with the concomitant release of AMP.</text>
</comment>
<dbReference type="EC" id="2.10.1.1" evidence="5 13"/>
<dbReference type="InterPro" id="IPR001453">
    <property type="entry name" value="MoaB/Mog_dom"/>
</dbReference>
<dbReference type="NCBIfam" id="TIGR00177">
    <property type="entry name" value="molyb_syn"/>
    <property type="match status" value="1"/>
</dbReference>
<accession>A0A069PR32</accession>
<dbReference type="GO" id="GO:0061599">
    <property type="term" value="F:molybdopterin molybdotransferase activity"/>
    <property type="evidence" value="ECO:0007669"/>
    <property type="project" value="UniProtKB-UniRule"/>
</dbReference>
<dbReference type="SUPFAM" id="SSF63867">
    <property type="entry name" value="MoeA C-terminal domain-like"/>
    <property type="match status" value="1"/>
</dbReference>
<proteinExistence type="inferred from homology"/>
<evidence type="ECO:0000256" key="12">
    <source>
        <dbReference type="ARBA" id="ARBA00047317"/>
    </source>
</evidence>
<evidence type="ECO:0000256" key="1">
    <source>
        <dbReference type="ARBA" id="ARBA00001946"/>
    </source>
</evidence>
<dbReference type="InterPro" id="IPR036135">
    <property type="entry name" value="MoeA_linker/N_sf"/>
</dbReference>
<dbReference type="Pfam" id="PF03454">
    <property type="entry name" value="MoeA_C"/>
    <property type="match status" value="1"/>
</dbReference>
<dbReference type="GO" id="GO:0005829">
    <property type="term" value="C:cytosol"/>
    <property type="evidence" value="ECO:0007669"/>
    <property type="project" value="TreeGrafter"/>
</dbReference>
<name>A0A069PR32_9BURK</name>
<dbReference type="Gene3D" id="2.170.190.11">
    <property type="entry name" value="Molybdopterin biosynthesis moea protein, domain 3"/>
    <property type="match status" value="1"/>
</dbReference>
<dbReference type="CDD" id="cd00887">
    <property type="entry name" value="MoeA"/>
    <property type="match status" value="1"/>
</dbReference>
<dbReference type="InterPro" id="IPR038987">
    <property type="entry name" value="MoeA-like"/>
</dbReference>
<evidence type="ECO:0000313" key="15">
    <source>
        <dbReference type="EMBL" id="KDR43070.1"/>
    </source>
</evidence>
<keyword evidence="10 13" id="KW-0460">Magnesium</keyword>
<keyword evidence="11 13" id="KW-0501">Molybdenum cofactor biosynthesis</keyword>
<dbReference type="Gene3D" id="3.40.980.10">
    <property type="entry name" value="MoaB/Mog-like domain"/>
    <property type="match status" value="1"/>
</dbReference>
<evidence type="ECO:0000256" key="7">
    <source>
        <dbReference type="ARBA" id="ARBA00022505"/>
    </source>
</evidence>
<evidence type="ECO:0000256" key="9">
    <source>
        <dbReference type="ARBA" id="ARBA00022723"/>
    </source>
</evidence>
<gene>
    <name evidence="15" type="ORF">BG61_02065</name>
</gene>
<dbReference type="Gene3D" id="3.90.105.10">
    <property type="entry name" value="Molybdopterin biosynthesis moea protein, domain 2"/>
    <property type="match status" value="1"/>
</dbReference>
<dbReference type="GO" id="GO:0006777">
    <property type="term" value="P:Mo-molybdopterin cofactor biosynthetic process"/>
    <property type="evidence" value="ECO:0007669"/>
    <property type="project" value="UniProtKB-UniRule"/>
</dbReference>
<evidence type="ECO:0000259" key="14">
    <source>
        <dbReference type="SMART" id="SM00852"/>
    </source>
</evidence>
<feature type="domain" description="MoaB/Mog" evidence="14">
    <location>
        <begin position="205"/>
        <end position="351"/>
    </location>
</feature>
<dbReference type="FunFam" id="2.40.340.10:FF:000003">
    <property type="entry name" value="Molybdopterin molybdenumtransferase"/>
    <property type="match status" value="1"/>
</dbReference>
<dbReference type="PANTHER" id="PTHR10192">
    <property type="entry name" value="MOLYBDOPTERIN BIOSYNTHESIS PROTEIN"/>
    <property type="match status" value="1"/>
</dbReference>
<dbReference type="AlphaFoldDB" id="A0A069PR32"/>
<evidence type="ECO:0000256" key="4">
    <source>
        <dbReference type="ARBA" id="ARBA00010763"/>
    </source>
</evidence>
<comment type="similarity">
    <text evidence="4 13">Belongs to the MoeA family.</text>
</comment>
<keyword evidence="8 13" id="KW-0808">Transferase</keyword>
<dbReference type="NCBIfam" id="NF045515">
    <property type="entry name" value="Glp_gephyrin"/>
    <property type="match status" value="1"/>
</dbReference>
<comment type="pathway">
    <text evidence="3 13">Cofactor biosynthesis; molybdopterin biosynthesis.</text>
</comment>
<dbReference type="Proteomes" id="UP000027466">
    <property type="component" value="Unassembled WGS sequence"/>
</dbReference>
<organism evidence="15 16">
    <name type="scientific">Caballeronia glathei</name>
    <dbReference type="NCBI Taxonomy" id="60547"/>
    <lineage>
        <taxon>Bacteria</taxon>
        <taxon>Pseudomonadati</taxon>
        <taxon>Pseudomonadota</taxon>
        <taxon>Betaproteobacteria</taxon>
        <taxon>Burkholderiales</taxon>
        <taxon>Burkholderiaceae</taxon>
        <taxon>Caballeronia</taxon>
    </lineage>
</organism>
<evidence type="ECO:0000256" key="10">
    <source>
        <dbReference type="ARBA" id="ARBA00022842"/>
    </source>
</evidence>
<dbReference type="RefSeq" id="WP_035925443.1">
    <property type="nucleotide sequence ID" value="NZ_CADFFX010000009.1"/>
</dbReference>
<dbReference type="FunFam" id="3.40.980.10:FF:000004">
    <property type="entry name" value="Molybdopterin molybdenumtransferase"/>
    <property type="match status" value="1"/>
</dbReference>
<evidence type="ECO:0000256" key="3">
    <source>
        <dbReference type="ARBA" id="ARBA00005046"/>
    </source>
</evidence>
<dbReference type="SMART" id="SM00852">
    <property type="entry name" value="MoCF_biosynth"/>
    <property type="match status" value="1"/>
</dbReference>
<dbReference type="InterPro" id="IPR036425">
    <property type="entry name" value="MoaB/Mog-like_dom_sf"/>
</dbReference>
<keyword evidence="9 13" id="KW-0479">Metal-binding</keyword>
<dbReference type="InterPro" id="IPR036688">
    <property type="entry name" value="MoeA_C_domain_IV_sf"/>
</dbReference>
<comment type="caution">
    <text evidence="15">The sequence shown here is derived from an EMBL/GenBank/DDBJ whole genome shotgun (WGS) entry which is preliminary data.</text>
</comment>
<sequence>MTTPKQFSSCVAHYDPNALPVSAAQEIVRQWAVPRGRNDSDDACLERVSLFDALDRVLAEDVVSPIDVPLHDNSAMDGYAFASASIGTRDGASELTLSVAGTALAGQPFPGTPLATQCVRIMTGALIPPGCDTVVPQELVTREGDAIRFDARTLEPGANRRLAGEDLACGEPALRAGRIVRASDLGLLASLGIAQVAVRRRLRVAFFSTGDELRSVGETLTPGSVYDSNRYTLYAMLRRLNVEPVDLGIVRDDRASLEKALRAATEQADVVISSGGVSVGDADFTRELMNSLGDVAFWKIAMRPGRPLAFGRLWSGPRPGDGESALFFGLPGNPVAVMATFYFIVREALLAMSGAARHALPVIGAVSTQPIRKRAGRTEFQRGIASLDANGRWSVVTTGPQGSGVLSSMSEANCFIVLTHETGDIDAGDTVDIVPFDGLI</sequence>
<evidence type="ECO:0000313" key="16">
    <source>
        <dbReference type="Proteomes" id="UP000027466"/>
    </source>
</evidence>
<dbReference type="UniPathway" id="UPA00344"/>
<dbReference type="Pfam" id="PF00994">
    <property type="entry name" value="MoCF_biosynth"/>
    <property type="match status" value="1"/>
</dbReference>
<dbReference type="Gene3D" id="2.40.340.10">
    <property type="entry name" value="MoeA, C-terminal, domain IV"/>
    <property type="match status" value="1"/>
</dbReference>
<evidence type="ECO:0000256" key="8">
    <source>
        <dbReference type="ARBA" id="ARBA00022679"/>
    </source>
</evidence>
<dbReference type="PANTHER" id="PTHR10192:SF5">
    <property type="entry name" value="GEPHYRIN"/>
    <property type="match status" value="1"/>
</dbReference>
<reference evidence="15 16" key="1">
    <citation type="submission" date="2014-03" db="EMBL/GenBank/DDBJ databases">
        <title>Draft Genome Sequences of Four Burkholderia Strains.</title>
        <authorList>
            <person name="Liu X.Y."/>
            <person name="Li C.X."/>
            <person name="Xu J.H."/>
        </authorList>
    </citation>
    <scope>NUCLEOTIDE SEQUENCE [LARGE SCALE GENOMIC DNA]</scope>
    <source>
        <strain evidence="15 16">DSM 50014</strain>
    </source>
</reference>
<dbReference type="SUPFAM" id="SSF53218">
    <property type="entry name" value="Molybdenum cofactor biosynthesis proteins"/>
    <property type="match status" value="1"/>
</dbReference>
<dbReference type="InterPro" id="IPR005111">
    <property type="entry name" value="MoeA_C_domain_IV"/>
</dbReference>
<keyword evidence="16" id="KW-1185">Reference proteome</keyword>
<evidence type="ECO:0000256" key="5">
    <source>
        <dbReference type="ARBA" id="ARBA00013269"/>
    </source>
</evidence>
<evidence type="ECO:0000256" key="13">
    <source>
        <dbReference type="RuleBase" id="RU365090"/>
    </source>
</evidence>
<dbReference type="GO" id="GO:0046872">
    <property type="term" value="F:metal ion binding"/>
    <property type="evidence" value="ECO:0007669"/>
    <property type="project" value="UniProtKB-UniRule"/>
</dbReference>